<dbReference type="Proteomes" id="UP001164746">
    <property type="component" value="Chromosome 10"/>
</dbReference>
<evidence type="ECO:0000313" key="1">
    <source>
        <dbReference type="EMBL" id="WAR17679.1"/>
    </source>
</evidence>
<reference evidence="1" key="1">
    <citation type="submission" date="2022-11" db="EMBL/GenBank/DDBJ databases">
        <title>Centuries of genome instability and evolution in soft-shell clam transmissible cancer (bioRxiv).</title>
        <authorList>
            <person name="Hart S.F.M."/>
            <person name="Yonemitsu M.A."/>
            <person name="Giersch R.M."/>
            <person name="Beal B.F."/>
            <person name="Arriagada G."/>
            <person name="Davis B.W."/>
            <person name="Ostrander E.A."/>
            <person name="Goff S.P."/>
            <person name="Metzger M.J."/>
        </authorList>
    </citation>
    <scope>NUCLEOTIDE SEQUENCE</scope>
    <source>
        <strain evidence="1">MELC-2E11</strain>
        <tissue evidence="1">Siphon/mantle</tissue>
    </source>
</reference>
<dbReference type="EMBL" id="CP111021">
    <property type="protein sequence ID" value="WAR17679.1"/>
    <property type="molecule type" value="Genomic_DNA"/>
</dbReference>
<proteinExistence type="predicted"/>
<name>A0ABY7F938_MYAAR</name>
<keyword evidence="2" id="KW-1185">Reference proteome</keyword>
<organism evidence="1 2">
    <name type="scientific">Mya arenaria</name>
    <name type="common">Soft-shell clam</name>
    <dbReference type="NCBI Taxonomy" id="6604"/>
    <lineage>
        <taxon>Eukaryota</taxon>
        <taxon>Metazoa</taxon>
        <taxon>Spiralia</taxon>
        <taxon>Lophotrochozoa</taxon>
        <taxon>Mollusca</taxon>
        <taxon>Bivalvia</taxon>
        <taxon>Autobranchia</taxon>
        <taxon>Heteroconchia</taxon>
        <taxon>Euheterodonta</taxon>
        <taxon>Imparidentia</taxon>
        <taxon>Neoheterodontei</taxon>
        <taxon>Myida</taxon>
        <taxon>Myoidea</taxon>
        <taxon>Myidae</taxon>
        <taxon>Mya</taxon>
    </lineage>
</organism>
<sequence length="182" mass="20721">MADLQLFSYEKQELFEALADVIVCTHITWLQRVRGMWRIYVENVDDKVSLLTEGVTLRGKMIKLLNTNPNRLDGKQTVRIRVKDISLSVDDGVILRSLKLRVKDKLTNCENGDRLCIAKSSSLSDTLPKFMAFGHFTGRVFHPGHILRIKNKLGTKRLTMKMTGDALIVIKLVTKRANAIRI</sequence>
<evidence type="ECO:0000313" key="2">
    <source>
        <dbReference type="Proteomes" id="UP001164746"/>
    </source>
</evidence>
<protein>
    <submittedName>
        <fullName evidence="1">Uncharacterized protein</fullName>
    </submittedName>
</protein>
<accession>A0ABY7F938</accession>
<gene>
    <name evidence="1" type="ORF">MAR_032273</name>
</gene>